<protein>
    <submittedName>
        <fullName evidence="2">GCN5 family acetyltransferase</fullName>
    </submittedName>
</protein>
<dbReference type="CDD" id="cd04301">
    <property type="entry name" value="NAT_SF"/>
    <property type="match status" value="1"/>
</dbReference>
<dbReference type="AlphaFoldDB" id="A0A0X3VNX0"/>
<dbReference type="RefSeq" id="WP_059147832.1">
    <property type="nucleotide sequence ID" value="NZ_LLZJ01000393.1"/>
</dbReference>
<dbReference type="InterPro" id="IPR000182">
    <property type="entry name" value="GNAT_dom"/>
</dbReference>
<dbReference type="InterPro" id="IPR016181">
    <property type="entry name" value="Acyl_CoA_acyltransferase"/>
</dbReference>
<evidence type="ECO:0000313" key="2">
    <source>
        <dbReference type="EMBL" id="KUL46453.1"/>
    </source>
</evidence>
<reference evidence="3" key="1">
    <citation type="submission" date="2015-10" db="EMBL/GenBank/DDBJ databases">
        <authorList>
            <person name="Ju K.-S."/>
            <person name="Doroghazi J.R."/>
            <person name="Metcalf W.W."/>
        </authorList>
    </citation>
    <scope>NUCLEOTIDE SEQUENCE [LARGE SCALE GENOMIC DNA]</scope>
    <source>
        <strain evidence="3">NRRL F-8817</strain>
    </source>
</reference>
<dbReference type="GO" id="GO:0016747">
    <property type="term" value="F:acyltransferase activity, transferring groups other than amino-acyl groups"/>
    <property type="evidence" value="ECO:0007669"/>
    <property type="project" value="InterPro"/>
</dbReference>
<feature type="domain" description="N-acetyltransferase" evidence="1">
    <location>
        <begin position="122"/>
        <end position="262"/>
    </location>
</feature>
<evidence type="ECO:0000313" key="3">
    <source>
        <dbReference type="Proteomes" id="UP000053413"/>
    </source>
</evidence>
<organism evidence="2 3">
    <name type="scientific">Streptomyces violaceusniger</name>
    <dbReference type="NCBI Taxonomy" id="68280"/>
    <lineage>
        <taxon>Bacteria</taxon>
        <taxon>Bacillati</taxon>
        <taxon>Actinomycetota</taxon>
        <taxon>Actinomycetes</taxon>
        <taxon>Kitasatosporales</taxon>
        <taxon>Streptomycetaceae</taxon>
        <taxon>Streptomyces</taxon>
        <taxon>Streptomyces violaceusniger group</taxon>
    </lineage>
</organism>
<comment type="caution">
    <text evidence="2">The sequence shown here is derived from an EMBL/GenBank/DDBJ whole genome shotgun (WGS) entry which is preliminary data.</text>
</comment>
<gene>
    <name evidence="2" type="ORF">ADL28_35085</name>
</gene>
<dbReference type="Proteomes" id="UP000053413">
    <property type="component" value="Unassembled WGS sequence"/>
</dbReference>
<accession>A0A0X3VNX0</accession>
<sequence>MNHEEVRALFDRQLRRDARADGRGTRVERDGDVVRQVGADHDWNGILWSDLDQNTADAAIRAQIRYFATLGREFEWKAYAHDRPGDLERRLTSAGFTPEPQEAVMVAPVRDLPTDAALPEGVHLRPVTDPAGVDLMADVHEQAFGTSSAHLRQRLLAQLAQNSETISMVVAMAGDLPVCAARMELNPGTDFAGLWGGGTVAAWRGRGIYRALVAHRARTAADLGYRYLQVDATDQSRPILQRLGFTVLSTTTPYIYAPHREA</sequence>
<dbReference type="SUPFAM" id="SSF55729">
    <property type="entry name" value="Acyl-CoA N-acyltransferases (Nat)"/>
    <property type="match status" value="1"/>
</dbReference>
<dbReference type="EMBL" id="LLZJ01000393">
    <property type="protein sequence ID" value="KUL46453.1"/>
    <property type="molecule type" value="Genomic_DNA"/>
</dbReference>
<dbReference type="PROSITE" id="PS51186">
    <property type="entry name" value="GNAT"/>
    <property type="match status" value="1"/>
</dbReference>
<dbReference type="OrthoDB" id="164800at2"/>
<dbReference type="Gene3D" id="3.40.630.30">
    <property type="match status" value="1"/>
</dbReference>
<keyword evidence="2" id="KW-0808">Transferase</keyword>
<name>A0A0X3VNX0_STRVO</name>
<proteinExistence type="predicted"/>
<evidence type="ECO:0000259" key="1">
    <source>
        <dbReference type="PROSITE" id="PS51186"/>
    </source>
</evidence>